<evidence type="ECO:0000256" key="1">
    <source>
        <dbReference type="ARBA" id="ARBA00022737"/>
    </source>
</evidence>
<dbReference type="Proteomes" id="UP000678393">
    <property type="component" value="Unassembled WGS sequence"/>
</dbReference>
<keyword evidence="6" id="KW-1185">Reference proteome</keyword>
<evidence type="ECO:0000313" key="5">
    <source>
        <dbReference type="EMBL" id="CAG5136892.1"/>
    </source>
</evidence>
<sequence length="60" mass="6571">CGGDLTEPTGGIVSPNYPQPYSHNAQCFWSITVSQGSAITLFFVDFDIEDSTGCLYDYLE</sequence>
<comment type="caution">
    <text evidence="3">Lacks conserved residue(s) required for the propagation of feature annotation.</text>
</comment>
<feature type="domain" description="CUB" evidence="4">
    <location>
        <begin position="1"/>
        <end position="60"/>
    </location>
</feature>
<dbReference type="InterPro" id="IPR000859">
    <property type="entry name" value="CUB_dom"/>
</dbReference>
<accession>A0A8S4AAW6</accession>
<name>A0A8S4AAW6_9EUPU</name>
<keyword evidence="2" id="KW-1015">Disulfide bond</keyword>
<protein>
    <recommendedName>
        <fullName evidence="4">CUB domain-containing protein</fullName>
    </recommendedName>
</protein>
<dbReference type="PANTHER" id="PTHR24251">
    <property type="entry name" value="OVOCHYMASE-RELATED"/>
    <property type="match status" value="1"/>
</dbReference>
<feature type="non-terminal residue" evidence="5">
    <location>
        <position position="60"/>
    </location>
</feature>
<dbReference type="SUPFAM" id="SSF49854">
    <property type="entry name" value="Spermadhesin, CUB domain"/>
    <property type="match status" value="1"/>
</dbReference>
<dbReference type="OrthoDB" id="6022136at2759"/>
<evidence type="ECO:0000256" key="2">
    <source>
        <dbReference type="ARBA" id="ARBA00023157"/>
    </source>
</evidence>
<keyword evidence="1" id="KW-0677">Repeat</keyword>
<evidence type="ECO:0000256" key="3">
    <source>
        <dbReference type="PROSITE-ProRule" id="PRU00059"/>
    </source>
</evidence>
<dbReference type="CDD" id="cd00041">
    <property type="entry name" value="CUB"/>
    <property type="match status" value="1"/>
</dbReference>
<dbReference type="Gene3D" id="2.60.120.290">
    <property type="entry name" value="Spermadhesin, CUB domain"/>
    <property type="match status" value="1"/>
</dbReference>
<reference evidence="5" key="1">
    <citation type="submission" date="2021-04" db="EMBL/GenBank/DDBJ databases">
        <authorList>
            <consortium name="Molecular Ecology Group"/>
        </authorList>
    </citation>
    <scope>NUCLEOTIDE SEQUENCE</scope>
</reference>
<dbReference type="PROSITE" id="PS01180">
    <property type="entry name" value="CUB"/>
    <property type="match status" value="1"/>
</dbReference>
<proteinExistence type="predicted"/>
<evidence type="ECO:0000259" key="4">
    <source>
        <dbReference type="PROSITE" id="PS01180"/>
    </source>
</evidence>
<dbReference type="InterPro" id="IPR035914">
    <property type="entry name" value="Sperma_CUB_dom_sf"/>
</dbReference>
<gene>
    <name evidence="5" type="ORF">CUNI_LOCUS22450</name>
</gene>
<dbReference type="EMBL" id="CAJHNH020008584">
    <property type="protein sequence ID" value="CAG5136892.1"/>
    <property type="molecule type" value="Genomic_DNA"/>
</dbReference>
<dbReference type="AlphaFoldDB" id="A0A8S4AAW6"/>
<evidence type="ECO:0000313" key="6">
    <source>
        <dbReference type="Proteomes" id="UP000678393"/>
    </source>
</evidence>
<dbReference type="Pfam" id="PF00431">
    <property type="entry name" value="CUB"/>
    <property type="match status" value="1"/>
</dbReference>
<organism evidence="5 6">
    <name type="scientific">Candidula unifasciata</name>
    <dbReference type="NCBI Taxonomy" id="100452"/>
    <lineage>
        <taxon>Eukaryota</taxon>
        <taxon>Metazoa</taxon>
        <taxon>Spiralia</taxon>
        <taxon>Lophotrochozoa</taxon>
        <taxon>Mollusca</taxon>
        <taxon>Gastropoda</taxon>
        <taxon>Heterobranchia</taxon>
        <taxon>Euthyneura</taxon>
        <taxon>Panpulmonata</taxon>
        <taxon>Eupulmonata</taxon>
        <taxon>Stylommatophora</taxon>
        <taxon>Helicina</taxon>
        <taxon>Helicoidea</taxon>
        <taxon>Geomitridae</taxon>
        <taxon>Candidula</taxon>
    </lineage>
</organism>
<comment type="caution">
    <text evidence="5">The sequence shown here is derived from an EMBL/GenBank/DDBJ whole genome shotgun (WGS) entry which is preliminary data.</text>
</comment>
<feature type="non-terminal residue" evidence="5">
    <location>
        <position position="1"/>
    </location>
</feature>